<keyword evidence="3" id="KW-1185">Reference proteome</keyword>
<dbReference type="Proteomes" id="UP000507245">
    <property type="component" value="Unassembled WGS sequence"/>
</dbReference>
<proteinExistence type="predicted"/>
<accession>A0A6J5VZX5</accession>
<protein>
    <submittedName>
        <fullName evidence="2">Uncharacterized protein</fullName>
    </submittedName>
</protein>
<reference evidence="3" key="1">
    <citation type="journal article" date="2020" name="Genome Biol.">
        <title>Gamete binning: chromosome-level and haplotype-resolved genome assembly enabled by high-throughput single-cell sequencing of gamete genomes.</title>
        <authorList>
            <person name="Campoy J.A."/>
            <person name="Sun H."/>
            <person name="Goel M."/>
            <person name="Jiao W.-B."/>
            <person name="Folz-Donahue K."/>
            <person name="Wang N."/>
            <person name="Rubio M."/>
            <person name="Liu C."/>
            <person name="Kukat C."/>
            <person name="Ruiz D."/>
            <person name="Huettel B."/>
            <person name="Schneeberger K."/>
        </authorList>
    </citation>
    <scope>NUCLEOTIDE SEQUENCE [LARGE SCALE GENOMIC DNA]</scope>
    <source>
        <strain evidence="3">cv. Rojo Pasion</strain>
    </source>
</reference>
<evidence type="ECO:0000256" key="1">
    <source>
        <dbReference type="SAM" id="MobiDB-lite"/>
    </source>
</evidence>
<feature type="region of interest" description="Disordered" evidence="1">
    <location>
        <begin position="28"/>
        <end position="47"/>
    </location>
</feature>
<dbReference type="OrthoDB" id="10324506at2759"/>
<organism evidence="2 3">
    <name type="scientific">Prunus armeniaca</name>
    <name type="common">Apricot</name>
    <name type="synonym">Armeniaca vulgaris</name>
    <dbReference type="NCBI Taxonomy" id="36596"/>
    <lineage>
        <taxon>Eukaryota</taxon>
        <taxon>Viridiplantae</taxon>
        <taxon>Streptophyta</taxon>
        <taxon>Embryophyta</taxon>
        <taxon>Tracheophyta</taxon>
        <taxon>Spermatophyta</taxon>
        <taxon>Magnoliopsida</taxon>
        <taxon>eudicotyledons</taxon>
        <taxon>Gunneridae</taxon>
        <taxon>Pentapetalae</taxon>
        <taxon>rosids</taxon>
        <taxon>fabids</taxon>
        <taxon>Rosales</taxon>
        <taxon>Rosaceae</taxon>
        <taxon>Amygdaloideae</taxon>
        <taxon>Amygdaleae</taxon>
        <taxon>Prunus</taxon>
    </lineage>
</organism>
<evidence type="ECO:0000313" key="2">
    <source>
        <dbReference type="EMBL" id="CAB4293272.1"/>
    </source>
</evidence>
<dbReference type="AlphaFoldDB" id="A0A6J5VZX5"/>
<evidence type="ECO:0000313" key="3">
    <source>
        <dbReference type="Proteomes" id="UP000507245"/>
    </source>
</evidence>
<sequence>MASGLDSGLPAVVGILPFPGAHPSREFALPNSLKDTEHVDSTESVWG</sequence>
<gene>
    <name evidence="2" type="ORF">ORAREDHAP_LOCUS2076</name>
</gene>
<name>A0A6J5VZX5_PRUAR</name>
<dbReference type="EMBL" id="CAEKKB010000001">
    <property type="protein sequence ID" value="CAB4293272.1"/>
    <property type="molecule type" value="Genomic_DNA"/>
</dbReference>